<comment type="caution">
    <text evidence="3">The sequence shown here is derived from an EMBL/GenBank/DDBJ whole genome shotgun (WGS) entry which is preliminary data.</text>
</comment>
<evidence type="ECO:0000256" key="1">
    <source>
        <dbReference type="SAM" id="SignalP"/>
    </source>
</evidence>
<dbReference type="InterPro" id="IPR012338">
    <property type="entry name" value="Beta-lactam/transpept-like"/>
</dbReference>
<name>A0A841IRE1_9ACTN</name>
<dbReference type="AlphaFoldDB" id="A0A841IRE1"/>
<keyword evidence="1" id="KW-0732">Signal</keyword>
<accession>A0A841IRE1</accession>
<feature type="domain" description="Beta-lactamase-related" evidence="2">
    <location>
        <begin position="64"/>
        <end position="346"/>
    </location>
</feature>
<dbReference type="Pfam" id="PF00144">
    <property type="entry name" value="Beta-lactamase"/>
    <property type="match status" value="1"/>
</dbReference>
<feature type="chain" id="PRO_5032640953" evidence="1">
    <location>
        <begin position="27"/>
        <end position="357"/>
    </location>
</feature>
<dbReference type="InterPro" id="IPR050491">
    <property type="entry name" value="AmpC-like"/>
</dbReference>
<dbReference type="EMBL" id="JACHJO010000003">
    <property type="protein sequence ID" value="MBB6119195.1"/>
    <property type="molecule type" value="Genomic_DNA"/>
</dbReference>
<dbReference type="RefSeq" id="WP_343064918.1">
    <property type="nucleotide sequence ID" value="NZ_JACHJO010000003.1"/>
</dbReference>
<evidence type="ECO:0000313" key="3">
    <source>
        <dbReference type="EMBL" id="MBB6119195.1"/>
    </source>
</evidence>
<evidence type="ECO:0000313" key="4">
    <source>
        <dbReference type="Proteomes" id="UP000536604"/>
    </source>
</evidence>
<dbReference type="Proteomes" id="UP000536604">
    <property type="component" value="Unassembled WGS sequence"/>
</dbReference>
<dbReference type="Gene3D" id="3.40.710.10">
    <property type="entry name" value="DD-peptidase/beta-lactamase superfamily"/>
    <property type="match status" value="1"/>
</dbReference>
<dbReference type="SUPFAM" id="SSF56601">
    <property type="entry name" value="beta-lactamase/transpeptidase-like"/>
    <property type="match status" value="1"/>
</dbReference>
<organism evidence="3 4">
    <name type="scientific">Nocardiopsis algeriensis</name>
    <dbReference type="NCBI Taxonomy" id="1478215"/>
    <lineage>
        <taxon>Bacteria</taxon>
        <taxon>Bacillati</taxon>
        <taxon>Actinomycetota</taxon>
        <taxon>Actinomycetes</taxon>
        <taxon>Streptosporangiales</taxon>
        <taxon>Nocardiopsidaceae</taxon>
        <taxon>Nocardiopsis</taxon>
    </lineage>
</organism>
<dbReference type="PANTHER" id="PTHR46825:SF9">
    <property type="entry name" value="BETA-LACTAMASE-RELATED DOMAIN-CONTAINING PROTEIN"/>
    <property type="match status" value="1"/>
</dbReference>
<feature type="signal peptide" evidence="1">
    <location>
        <begin position="1"/>
        <end position="26"/>
    </location>
</feature>
<sequence length="357" mass="37113">MSRRTLTVAAACLVAALVAALGIAVAPRAPGLSAEETGDPGLRDRARPLFADGTYNRVGIVEIDGDTTRHAHFGADEGTDYEIGSVTKTMTALLLADAVERGEVTEDTRLGDLLDLDGTPAAEVTLAELASHRSGLPRLSPRLRDMVSGTLEVYRGGDPYRVGPDTLLAQAAAAELDGRGESRYSNLGHALLGLALARAAGTDYPSLLRERLLDPLGMDTTLLPATEDDLPEDATAGLTGQGRTAAPWLARAYAPAGGVRSTPADMEHYARALLDGTAPGTAALEPRWEAPGGCIGYAWMLTDTDGTDVTWHNGGTGGFSAMIALDREAGRAVVVLADTTTGVEAQALELLTGEEAA</sequence>
<reference evidence="3 4" key="1">
    <citation type="submission" date="2020-08" db="EMBL/GenBank/DDBJ databases">
        <title>Genomic Encyclopedia of Type Strains, Phase III (KMG-III): the genomes of soil and plant-associated and newly described type strains.</title>
        <authorList>
            <person name="Whitman W."/>
        </authorList>
    </citation>
    <scope>NUCLEOTIDE SEQUENCE [LARGE SCALE GENOMIC DNA]</scope>
    <source>
        <strain evidence="3 4">CECT 8712</strain>
    </source>
</reference>
<keyword evidence="4" id="KW-1185">Reference proteome</keyword>
<dbReference type="InterPro" id="IPR001466">
    <property type="entry name" value="Beta-lactam-related"/>
</dbReference>
<dbReference type="PANTHER" id="PTHR46825">
    <property type="entry name" value="D-ALANYL-D-ALANINE-CARBOXYPEPTIDASE/ENDOPEPTIDASE AMPH"/>
    <property type="match status" value="1"/>
</dbReference>
<protein>
    <submittedName>
        <fullName evidence="3">CubicO group peptidase (Beta-lactamase class C family)</fullName>
    </submittedName>
</protein>
<evidence type="ECO:0000259" key="2">
    <source>
        <dbReference type="Pfam" id="PF00144"/>
    </source>
</evidence>
<proteinExistence type="predicted"/>
<gene>
    <name evidence="3" type="ORF">FHS13_001130</name>
</gene>